<evidence type="ECO:0000259" key="7">
    <source>
        <dbReference type="Pfam" id="PF06429"/>
    </source>
</evidence>
<dbReference type="PANTHER" id="PTHR30033">
    <property type="entry name" value="FLAGELLAR HOOK-ASSOCIATED PROTEIN 1"/>
    <property type="match status" value="1"/>
</dbReference>
<dbReference type="AlphaFoldDB" id="A0A6F8VAH9"/>
<dbReference type="RefSeq" id="WP_173062999.1">
    <property type="nucleotide sequence ID" value="NZ_AP022853.1"/>
</dbReference>
<evidence type="ECO:0000259" key="9">
    <source>
        <dbReference type="Pfam" id="PF22638"/>
    </source>
</evidence>
<dbReference type="SUPFAM" id="SSF64518">
    <property type="entry name" value="Phase 1 flagellin"/>
    <property type="match status" value="2"/>
</dbReference>
<dbReference type="EMBL" id="AP022853">
    <property type="protein sequence ID" value="BCB26718.1"/>
    <property type="molecule type" value="Genomic_DNA"/>
</dbReference>
<gene>
    <name evidence="10" type="primary">flgK</name>
    <name evidence="10" type="ORF">SKTS_16040</name>
</gene>
<evidence type="ECO:0000259" key="8">
    <source>
        <dbReference type="Pfam" id="PF21158"/>
    </source>
</evidence>
<name>A0A6F8VAH9_9PROT</name>
<accession>A0A6F8VAH9</accession>
<dbReference type="InterPro" id="IPR049119">
    <property type="entry name" value="FlgK_D2-like"/>
</dbReference>
<comment type="subcellular location">
    <subcellularLocation>
        <location evidence="1">Bacterial flagellum</location>
    </subcellularLocation>
    <subcellularLocation>
        <location evidence="2">Secreted</location>
    </subcellularLocation>
</comment>
<evidence type="ECO:0000256" key="3">
    <source>
        <dbReference type="ARBA" id="ARBA00009677"/>
    </source>
</evidence>
<evidence type="ECO:0000256" key="6">
    <source>
        <dbReference type="ARBA" id="ARBA00023143"/>
    </source>
</evidence>
<keyword evidence="11" id="KW-1185">Reference proteome</keyword>
<dbReference type="Proteomes" id="UP000502260">
    <property type="component" value="Chromosome"/>
</dbReference>
<feature type="domain" description="Flagellar hook-associated protein 1 D2-like" evidence="8">
    <location>
        <begin position="337"/>
        <end position="420"/>
    </location>
</feature>
<feature type="domain" description="Flagellar basal-body/hook protein C-terminal" evidence="7">
    <location>
        <begin position="608"/>
        <end position="649"/>
    </location>
</feature>
<dbReference type="GO" id="GO:0005576">
    <property type="term" value="C:extracellular region"/>
    <property type="evidence" value="ECO:0007669"/>
    <property type="project" value="UniProtKB-SubCell"/>
</dbReference>
<organism evidence="10 11">
    <name type="scientific">Sulfurimicrobium lacus</name>
    <dbReference type="NCBI Taxonomy" id="2715678"/>
    <lineage>
        <taxon>Bacteria</taxon>
        <taxon>Pseudomonadati</taxon>
        <taxon>Pseudomonadota</taxon>
        <taxon>Betaproteobacteria</taxon>
        <taxon>Nitrosomonadales</taxon>
        <taxon>Sulfuricellaceae</taxon>
        <taxon>Sulfurimicrobium</taxon>
    </lineage>
</organism>
<protein>
    <recommendedName>
        <fullName evidence="4">Flagellar hook-associated protein 1</fullName>
    </recommendedName>
</protein>
<reference evidence="11" key="1">
    <citation type="submission" date="2020-03" db="EMBL/GenBank/DDBJ databases">
        <title>Complete genome sequence of sulfur-oxidizing bacterium skT11.</title>
        <authorList>
            <person name="Kanda M."/>
            <person name="Kojima H."/>
            <person name="Fukui M."/>
        </authorList>
    </citation>
    <scope>NUCLEOTIDE SEQUENCE [LARGE SCALE GENOMIC DNA]</scope>
    <source>
        <strain evidence="11">skT11</strain>
    </source>
</reference>
<dbReference type="KEGG" id="slac:SKTS_16040"/>
<dbReference type="GO" id="GO:0044780">
    <property type="term" value="P:bacterial-type flagellum assembly"/>
    <property type="evidence" value="ECO:0007669"/>
    <property type="project" value="InterPro"/>
</dbReference>
<dbReference type="PANTHER" id="PTHR30033:SF1">
    <property type="entry name" value="FLAGELLAR HOOK-ASSOCIATED PROTEIN 1"/>
    <property type="match status" value="1"/>
</dbReference>
<keyword evidence="10" id="KW-0969">Cilium</keyword>
<dbReference type="GO" id="GO:0005198">
    <property type="term" value="F:structural molecule activity"/>
    <property type="evidence" value="ECO:0007669"/>
    <property type="project" value="InterPro"/>
</dbReference>
<dbReference type="InterPro" id="IPR053927">
    <property type="entry name" value="FlgK_helical"/>
</dbReference>
<dbReference type="InterPro" id="IPR002371">
    <property type="entry name" value="FlgK"/>
</dbReference>
<evidence type="ECO:0000256" key="4">
    <source>
        <dbReference type="ARBA" id="ARBA00016244"/>
    </source>
</evidence>
<feature type="domain" description="Flagellar hook-associated protein FlgK helical" evidence="9">
    <location>
        <begin position="93"/>
        <end position="327"/>
    </location>
</feature>
<dbReference type="PRINTS" id="PR01005">
    <property type="entry name" value="FLGHOOKAP1"/>
</dbReference>
<dbReference type="Pfam" id="PF21158">
    <property type="entry name" value="flgK_1st_1"/>
    <property type="match status" value="1"/>
</dbReference>
<keyword evidence="6" id="KW-0975">Bacterial flagellum</keyword>
<evidence type="ECO:0000256" key="5">
    <source>
        <dbReference type="ARBA" id="ARBA00022525"/>
    </source>
</evidence>
<dbReference type="GO" id="GO:0009424">
    <property type="term" value="C:bacterial-type flagellum hook"/>
    <property type="evidence" value="ECO:0007669"/>
    <property type="project" value="InterPro"/>
</dbReference>
<sequence length="651" mass="67832">MSGIFGIGITGLRAAQIGLTTAGHNITNAATPGYHRQEIVQSANTPLLSGSGFIGQGTNVDTVKRVYSQFLDRQVQTAETQSSYLETYSAQINQIDNMLADPNAGLSPSLQQFFQGVHDVAGNPASVPSRQSMISSAEALVTRFQTLNQRFVELRDGVNSQISASTGIVNSYAQQIAELNQRVIIAEAGSNGQPPNDILDQRDKLIADLNKEVNVTVVKQSDGAYNIFIGQGQALVVGQQAFSLTARPSQEDPERMDVAYVSNGNTTVLPQDSLDGGNLGGLLAFRAETLDKAQNELGRVAIGLAQTFNDQHRLGQDLNGNLGANFFNVAAPKVIPNTVNTAGASAAVTISDVSGLTASDYRLRYDGATTSWSLFDVTKNQTVAMTGLGTLASPFVADGLSIVVSAPTVPANNASFLIEPTRNGARDIGVAISDTAKIAAAAPIIAQVDNGSHAGTGNIGTGKISAGVVNPPPPTNAALQNNVTIAFIDATHFSVTDNTTATVLAASVVYDPTAVATVSYNGWTVELSGAPAAGDSFTVGPNTGGVSDNRNALLLAGLQTKNTLAGGTASYQSAYSQLVSSIGVKSRDINVTAQAQASLVEQSQQAQQSMSGVNLDEEAANLLRYQQAYQASGKMMQIASTLFDTLLSLGQ</sequence>
<dbReference type="Pfam" id="PF06429">
    <property type="entry name" value="Flg_bbr_C"/>
    <property type="match status" value="1"/>
</dbReference>
<evidence type="ECO:0000256" key="1">
    <source>
        <dbReference type="ARBA" id="ARBA00004365"/>
    </source>
</evidence>
<evidence type="ECO:0000313" key="10">
    <source>
        <dbReference type="EMBL" id="BCB26718.1"/>
    </source>
</evidence>
<dbReference type="Pfam" id="PF22638">
    <property type="entry name" value="FlgK_D1"/>
    <property type="match status" value="1"/>
</dbReference>
<evidence type="ECO:0000313" key="11">
    <source>
        <dbReference type="Proteomes" id="UP000502260"/>
    </source>
</evidence>
<keyword evidence="10" id="KW-0966">Cell projection</keyword>
<comment type="similarity">
    <text evidence="3">Belongs to the flagella basal body rod proteins family.</text>
</comment>
<keyword evidence="5" id="KW-0964">Secreted</keyword>
<proteinExistence type="inferred from homology"/>
<dbReference type="NCBIfam" id="TIGR02492">
    <property type="entry name" value="flgK_ends"/>
    <property type="match status" value="1"/>
</dbReference>
<evidence type="ECO:0000256" key="2">
    <source>
        <dbReference type="ARBA" id="ARBA00004613"/>
    </source>
</evidence>
<keyword evidence="10" id="KW-0282">Flagellum</keyword>
<dbReference type="InterPro" id="IPR010930">
    <property type="entry name" value="Flg_bb/hook_C_dom"/>
</dbReference>